<feature type="binding site" evidence="8">
    <location>
        <position position="214"/>
    </location>
    <ligand>
        <name>Zn(2+)</name>
        <dbReference type="ChEBI" id="CHEBI:29105"/>
        <label>2</label>
    </ligand>
</feature>
<evidence type="ECO:0000256" key="3">
    <source>
        <dbReference type="ARBA" id="ARBA00022670"/>
    </source>
</evidence>
<keyword evidence="10" id="KW-1185">Reference proteome</keyword>
<keyword evidence="5" id="KW-0378">Hydrolase</keyword>
<evidence type="ECO:0000256" key="4">
    <source>
        <dbReference type="ARBA" id="ARBA00022723"/>
    </source>
</evidence>
<dbReference type="EMBL" id="SRSD01000001">
    <property type="protein sequence ID" value="KAA0895071.1"/>
    <property type="molecule type" value="Genomic_DNA"/>
</dbReference>
<proteinExistence type="inferred from homology"/>
<comment type="similarity">
    <text evidence="1 6">Belongs to the peptidase M42 family.</text>
</comment>
<dbReference type="CDD" id="cd05656">
    <property type="entry name" value="M42_Frv"/>
    <property type="match status" value="1"/>
</dbReference>
<evidence type="ECO:0000313" key="9">
    <source>
        <dbReference type="EMBL" id="KAA0895071.1"/>
    </source>
</evidence>
<sequence>MRKESLAFLEKLLDAPSPSGYEQPAQRVFRDYVAPYCDELTTDVMGNVFARISGKGKDLPRVMIVGHTDEIGLQVKYIDDKGFLYFAAVGGVDAHLTAGKRVNVHTAGGPLAGVIGKKPIHLMDAKDRETVVKLESQYIDIGAKDKKEAQKLVRVGDAVTFESAFTRLVGDRVSSRGFDDKAGCFVVAEVLRLVAAGKKKLAVDLYGVSSVQEEIGLRGGTTSCYAVNPDVGICVEVDFATDQPDVEKKHNGEVALGKGPILTRGANINPHLFDLLSVAADKEKIDVQHTANPRATGTDANVMQISRNGVATALVKIPLRYMHTPVETVSLGDLEAAAKLIVATLERIASREEFIPR</sequence>
<evidence type="ECO:0000313" key="10">
    <source>
        <dbReference type="Proteomes" id="UP000324298"/>
    </source>
</evidence>
<evidence type="ECO:0000256" key="5">
    <source>
        <dbReference type="ARBA" id="ARBA00022801"/>
    </source>
</evidence>
<name>A0A5A9XTU9_9BACT</name>
<dbReference type="PANTHER" id="PTHR32481:SF20">
    <property type="entry name" value="AMINOPEPTIDASE YSDC"/>
    <property type="match status" value="1"/>
</dbReference>
<dbReference type="InterPro" id="IPR023367">
    <property type="entry name" value="Peptidase_M42_dom2"/>
</dbReference>
<organism evidence="9 10">
    <name type="scientific">Oryzomonas rubra</name>
    <dbReference type="NCBI Taxonomy" id="2509454"/>
    <lineage>
        <taxon>Bacteria</taxon>
        <taxon>Pseudomonadati</taxon>
        <taxon>Thermodesulfobacteriota</taxon>
        <taxon>Desulfuromonadia</taxon>
        <taxon>Geobacterales</taxon>
        <taxon>Geobacteraceae</taxon>
        <taxon>Oryzomonas</taxon>
    </lineage>
</organism>
<dbReference type="PIRSF" id="PIRSF001123">
    <property type="entry name" value="PepA_GA"/>
    <property type="match status" value="1"/>
</dbReference>
<dbReference type="Proteomes" id="UP000324298">
    <property type="component" value="Unassembled WGS sequence"/>
</dbReference>
<dbReference type="InterPro" id="IPR051464">
    <property type="entry name" value="Peptidase_M42_aminopept"/>
</dbReference>
<feature type="active site" description="Proton acceptor" evidence="7">
    <location>
        <position position="213"/>
    </location>
</feature>
<accession>A0A5A9XTU9</accession>
<dbReference type="GO" id="GO:0046872">
    <property type="term" value="F:metal ion binding"/>
    <property type="evidence" value="ECO:0007669"/>
    <property type="project" value="UniProtKB-UniRule"/>
</dbReference>
<dbReference type="GO" id="GO:0006508">
    <property type="term" value="P:proteolysis"/>
    <property type="evidence" value="ECO:0007669"/>
    <property type="project" value="UniProtKB-KW"/>
</dbReference>
<dbReference type="PANTHER" id="PTHR32481">
    <property type="entry name" value="AMINOPEPTIDASE"/>
    <property type="match status" value="1"/>
</dbReference>
<feature type="binding site" evidence="8">
    <location>
        <position position="236"/>
    </location>
    <ligand>
        <name>Zn(2+)</name>
        <dbReference type="ChEBI" id="CHEBI:29105"/>
        <label>1</label>
    </ligand>
</feature>
<dbReference type="Gene3D" id="3.40.630.10">
    <property type="entry name" value="Zn peptidases"/>
    <property type="match status" value="1"/>
</dbReference>
<dbReference type="SUPFAM" id="SSF101821">
    <property type="entry name" value="Aminopeptidase/glucanase lid domain"/>
    <property type="match status" value="1"/>
</dbReference>
<evidence type="ECO:0000256" key="1">
    <source>
        <dbReference type="ARBA" id="ARBA00006272"/>
    </source>
</evidence>
<dbReference type="Pfam" id="PF05343">
    <property type="entry name" value="Peptidase_M42"/>
    <property type="match status" value="1"/>
</dbReference>
<feature type="binding site" evidence="8">
    <location>
        <position position="323"/>
    </location>
    <ligand>
        <name>Zn(2+)</name>
        <dbReference type="ChEBI" id="CHEBI:29105"/>
        <label>2</label>
    </ligand>
</feature>
<keyword evidence="3" id="KW-0645">Protease</keyword>
<evidence type="ECO:0000256" key="8">
    <source>
        <dbReference type="PIRSR" id="PIRSR001123-2"/>
    </source>
</evidence>
<evidence type="ECO:0000256" key="7">
    <source>
        <dbReference type="PIRSR" id="PIRSR001123-1"/>
    </source>
</evidence>
<dbReference type="RefSeq" id="WP_149305655.1">
    <property type="nucleotide sequence ID" value="NZ_SRSD01000001.1"/>
</dbReference>
<dbReference type="OrthoDB" id="9772053at2"/>
<keyword evidence="2" id="KW-0031">Aminopeptidase</keyword>
<feature type="binding site" evidence="8">
    <location>
        <position position="179"/>
    </location>
    <ligand>
        <name>Zn(2+)</name>
        <dbReference type="ChEBI" id="CHEBI:29105"/>
        <label>2</label>
    </ligand>
</feature>
<gene>
    <name evidence="9" type="ORF">ET418_00695</name>
</gene>
<dbReference type="Gene3D" id="2.40.30.40">
    <property type="entry name" value="Peptidase M42, domain 2"/>
    <property type="match status" value="1"/>
</dbReference>
<comment type="caution">
    <text evidence="9">The sequence shown here is derived from an EMBL/GenBank/DDBJ whole genome shotgun (WGS) entry which is preliminary data.</text>
</comment>
<dbReference type="InterPro" id="IPR008007">
    <property type="entry name" value="Peptidase_M42"/>
</dbReference>
<reference evidence="9 10" key="1">
    <citation type="submission" date="2019-04" db="EMBL/GenBank/DDBJ databases">
        <title>Geobacter ruber sp. nov., ferric-reducing bacteria isolated from paddy soil.</title>
        <authorList>
            <person name="Xu Z."/>
            <person name="Masuda Y."/>
            <person name="Itoh H."/>
            <person name="Senoo K."/>
        </authorList>
    </citation>
    <scope>NUCLEOTIDE SEQUENCE [LARGE SCALE GENOMIC DNA]</scope>
    <source>
        <strain evidence="9 10">Red88</strain>
    </source>
</reference>
<evidence type="ECO:0000256" key="6">
    <source>
        <dbReference type="PIRNR" id="PIRNR001123"/>
    </source>
</evidence>
<comment type="cofactor">
    <cofactor evidence="8">
        <name>a divalent metal cation</name>
        <dbReference type="ChEBI" id="CHEBI:60240"/>
    </cofactor>
    <text evidence="8">Binds 2 divalent metal cations per subunit.</text>
</comment>
<keyword evidence="4 8" id="KW-0479">Metal-binding</keyword>
<evidence type="ECO:0000256" key="2">
    <source>
        <dbReference type="ARBA" id="ARBA00022438"/>
    </source>
</evidence>
<feature type="binding site" evidence="8">
    <location>
        <position position="179"/>
    </location>
    <ligand>
        <name>Zn(2+)</name>
        <dbReference type="ChEBI" id="CHEBI:29105"/>
        <label>1</label>
    </ligand>
</feature>
<dbReference type="AlphaFoldDB" id="A0A5A9XTU9"/>
<feature type="binding site" evidence="8">
    <location>
        <position position="67"/>
    </location>
    <ligand>
        <name>Zn(2+)</name>
        <dbReference type="ChEBI" id="CHEBI:29105"/>
        <label>1</label>
    </ligand>
</feature>
<dbReference type="GO" id="GO:0004177">
    <property type="term" value="F:aminopeptidase activity"/>
    <property type="evidence" value="ECO:0007669"/>
    <property type="project" value="UniProtKB-UniRule"/>
</dbReference>
<protein>
    <submittedName>
        <fullName evidence="9">M42 family peptidase</fullName>
    </submittedName>
</protein>
<dbReference type="SUPFAM" id="SSF53187">
    <property type="entry name" value="Zn-dependent exopeptidases"/>
    <property type="match status" value="1"/>
</dbReference>